<dbReference type="Proteomes" id="UP001172386">
    <property type="component" value="Unassembled WGS sequence"/>
</dbReference>
<gene>
    <name evidence="1" type="primary">APC1</name>
    <name evidence="1" type="ORF">H2198_004801</name>
</gene>
<keyword evidence="2" id="KW-1185">Reference proteome</keyword>
<name>A0ACC3A7X0_9EURO</name>
<organism evidence="1 2">
    <name type="scientific">Neophaeococcomyces mojaviensis</name>
    <dbReference type="NCBI Taxonomy" id="3383035"/>
    <lineage>
        <taxon>Eukaryota</taxon>
        <taxon>Fungi</taxon>
        <taxon>Dikarya</taxon>
        <taxon>Ascomycota</taxon>
        <taxon>Pezizomycotina</taxon>
        <taxon>Eurotiomycetes</taxon>
        <taxon>Chaetothyriomycetidae</taxon>
        <taxon>Chaetothyriales</taxon>
        <taxon>Chaetothyriales incertae sedis</taxon>
        <taxon>Neophaeococcomyces</taxon>
    </lineage>
</organism>
<evidence type="ECO:0000313" key="1">
    <source>
        <dbReference type="EMBL" id="KAJ9656682.1"/>
    </source>
</evidence>
<evidence type="ECO:0000313" key="2">
    <source>
        <dbReference type="Proteomes" id="UP001172386"/>
    </source>
</evidence>
<protein>
    <submittedName>
        <fullName evidence="1">Anaphase-promoting complex subunit 1</fullName>
    </submittedName>
</protein>
<comment type="caution">
    <text evidence="1">The sequence shown here is derived from an EMBL/GenBank/DDBJ whole genome shotgun (WGS) entry which is preliminary data.</text>
</comment>
<reference evidence="1" key="1">
    <citation type="submission" date="2022-10" db="EMBL/GenBank/DDBJ databases">
        <title>Culturing micro-colonial fungi from biological soil crusts in the Mojave desert and describing Neophaeococcomyces mojavensis, and introducing the new genera and species Taxawa tesnikishii.</title>
        <authorList>
            <person name="Kurbessoian T."/>
            <person name="Stajich J.E."/>
        </authorList>
    </citation>
    <scope>NUCLEOTIDE SEQUENCE</scope>
    <source>
        <strain evidence="1">JES_112</strain>
    </source>
</reference>
<accession>A0ACC3A7X0</accession>
<sequence length="1993" mass="219802">MAQLHSTGLHKPSALQHLIDEGILPQNPDASTYEWTQQISLDDQDVPVVEEVLRVDSCVVWSRNGIIRRVFNLNIENEAVNHAFATTFSASSNEPLSAIGGAKVRNVSTSTEPALVVILKTQAHIFCFSGGIHVVPLSFEVARALPCRRGFLLQPEAWPEVTTRGKDEALSTSRWETASVQTTRASFLVGDAQEPIRADRTTRKRLPTYCITELLSDMGVVAASYARKAPELSTCPLLPCDEELLYVSTDYDVSPRHGNSTDDISIAVTLNRTTSAFTVWQVGMCASETDSTATTSRESDTARYRKRQSSNIHERARIPSGRGQAETSRESLGGLIQSFVDTSTKPQEPQLSNIENLAAELGHDFEPSGVQTRSARRISSMLARSDLAPSKERSAFNENALGFAGRKSLSRSLRKEGSFGSFTDRNSFGGRKSFPATSTIVSNTASFLDAGNRLSIRDSLAGGATEDIDIEVSNERLERDLVFIKLKNFLCDAKSTEAPQSSFKVMLIPHPESTSADGSLQSQVSICVQELQAEVMTVVTLVIKATTHHSSRYRWPELKAIQIQKGTSITGACKISEQTIKRLLILSKTSQGDDVLHLEAPWSASFRVDLPNHYFVHNTRQLVDTDPTSRKHEAGSRRTIDGTQVKVAKFLCPNNLDNLVFADRSGRIHELSILLAPQKNLSRRILEVCKFVLPAQLQDSLLVAYWEIFRWLQSQDVTEDPEWTAVTVALFTMAVPFISALQNKAAGSNRRKKGLNVRLSGGSLTDSTSWSSMYAAERARSSSTWMQNTAWTWMQDEIVPTTKLKSPSKHSRRSSVDVGHDLSNTFMLQCTDLARDFLQSPAGESMNGPEGYLPTAMNQDRSTRRTSLASMLVALHLLLNELKLEGLADESLANDQFKLGSIITQLGSWLNWFSWKSPTQLQYSNDIQDGANMVFDQGTIDTLEVPPEPFAPSSVFEFIDSTLRSQPFKFHTLVELIHNPDSLAPDHPSVVAATRLLPRLSTVITVFGGKFSSPPAAIGLKLEQSLQAILPDAVAAACQYAVRLSKRGANATASSVYNDVESALRGPKQEKSASSHVGLMTTHVATRDVRAIAGQALDAESLSRWDMSSEVDRQAVTKLIFNQDRRFQEASKLVNQTRAPEIEYDMQPNWTEADALEAQKLLAQYATRRTFSVATGRGMMHFNARTPLLTEMVPVPRFSLQCIMKPRIETDSTQPMTFSADRALFTEDKVCWAFFHNGASAGLMISKEADFIDTSWILYNKPAELTNRHAGFLLALGLNGHLKSLAKWVAFKYLTPKHTMTSVGLLLGLAASYRGTADTLITRLLSVHVTCLLPLGAAELNLSPLTQTTGIIGIGLLYHGSQHRRMSEVMLSEIENKDAEERTGDEAILRDEGYRLGAGISLGLINLGQGLRLHGLHDMRVVERLIAIAIGTKNVNLVHVLDRATAGAVIAVAFIYMKTNDASIARKVDIPDTMHQFDYVRPDVFLLRTLARHLIMWDKIQPTQDFIQGSLPNQYRHRADLKTVKRLITNDLPFLHMVAGICFAIALRYAGSQRHDARDLLISYLDQFLRISRLPALSYDAKVTLNGIRNCLDILALSSATVMAGSGDLIVFRRLRALHGRTDKDTPFGSHLAAHMAIGALFLSGGTATFGTSNLAVASLVIAFYPLFPTDVLDNRGHLQALRHLWVLAVEHRCLVARDADSGQIIGNIDATLHLVDGTTSMHRIPSILPDLDQVRRITVSAEDFWPIAIDLDQHIQSSNSTSAAKTSQAGTLRKQYESSPTGILITLHRRALYDKPNVDPFNAELQALDEARGVPSINPTAASARQQVLSSLAGNEMAATPDSPLDWIFNLSAFQHLDHAERALILSGSSHPHPHADIPHPDPHSTGAGGGADILAGTPIDTALDLELGTLGPDAADLDNHIPANMQKLFKRDRLWQIRLLLSWADKVEQEEQDRSSREGERTWLRKEVIERLRWRIWMLGGDGDDEGGKEL</sequence>
<dbReference type="EMBL" id="JAPDRQ010000074">
    <property type="protein sequence ID" value="KAJ9656682.1"/>
    <property type="molecule type" value="Genomic_DNA"/>
</dbReference>
<proteinExistence type="predicted"/>